<name>A0A140DMH9_CLOBE</name>
<accession>A0A140DMH9</accession>
<organism evidence="1 2">
    <name type="scientific">Clostridium beijerinckii</name>
    <name type="common">Clostridium MP</name>
    <dbReference type="NCBI Taxonomy" id="1520"/>
    <lineage>
        <taxon>Bacteria</taxon>
        <taxon>Bacillati</taxon>
        <taxon>Bacillota</taxon>
        <taxon>Clostridia</taxon>
        <taxon>Eubacteriales</taxon>
        <taxon>Clostridiaceae</taxon>
        <taxon>Clostridium</taxon>
    </lineage>
</organism>
<dbReference type="STRING" id="1520.LF65_06655"/>
<reference evidence="2" key="1">
    <citation type="submission" date="2014-12" db="EMBL/GenBank/DDBJ databases">
        <title>Genome sequence of Clostridium beijerinckii strain 59B.</title>
        <authorList>
            <person name="Little G.T."/>
            <person name="Minton N.P."/>
        </authorList>
    </citation>
    <scope>NUCLEOTIDE SEQUENCE [LARGE SCALE GENOMIC DNA]</scope>
    <source>
        <strain evidence="2">59B</strain>
    </source>
</reference>
<dbReference type="OrthoDB" id="2065010at2"/>
<dbReference type="Pfam" id="PF16157">
    <property type="entry name" value="DUF4865"/>
    <property type="match status" value="1"/>
</dbReference>
<dbReference type="AlphaFoldDB" id="A0A140DMH9"/>
<evidence type="ECO:0000313" key="1">
    <source>
        <dbReference type="EMBL" id="AMK50466.1"/>
    </source>
</evidence>
<dbReference type="Proteomes" id="UP000031866">
    <property type="component" value="Chromosome"/>
</dbReference>
<dbReference type="RefSeq" id="WP_061114905.1">
    <property type="nucleotide sequence ID" value="NZ_CP010086.2"/>
</dbReference>
<protein>
    <submittedName>
        <fullName evidence="1">Petrobactin biosynthesis protein AsbA</fullName>
    </submittedName>
</protein>
<gene>
    <name evidence="1" type="ORF">LF65_06655</name>
</gene>
<proteinExistence type="predicted"/>
<dbReference type="EMBL" id="CP010086">
    <property type="protein sequence ID" value="AMK50466.1"/>
    <property type="molecule type" value="Genomic_DNA"/>
</dbReference>
<dbReference type="InterPro" id="IPR032349">
    <property type="entry name" value="DUF4865"/>
</dbReference>
<evidence type="ECO:0000313" key="2">
    <source>
        <dbReference type="Proteomes" id="UP000031866"/>
    </source>
</evidence>
<dbReference type="KEGG" id="cbei:LF65_06655"/>
<sequence>MIATQYKIILPSDYDMSIIKDRVKNNGYKTDGFEDLKFKLYLTTEKGKNQNLQNSYCPLYVWKDSNGLNKFLFNGFYDNIITSFGWQKVNVGIPLIDTTTYKIKDSKYVFEIEREIKPQGSLNNFKDEVEKNIPSIKESEFIVIYNPDKWRYHVFFFIDDLSKIKSVEGTTYDILHISQEKI</sequence>